<proteinExistence type="predicted"/>
<dbReference type="AlphaFoldDB" id="A0A1I9YCI4"/>
<keyword evidence="3" id="KW-0732">Signal</keyword>
<dbReference type="EMBL" id="CP017561">
    <property type="protein sequence ID" value="APA84017.1"/>
    <property type="molecule type" value="Genomic_DNA"/>
</dbReference>
<dbReference type="Pfam" id="PF12796">
    <property type="entry name" value="Ank_2"/>
    <property type="match status" value="1"/>
</dbReference>
<feature type="region of interest" description="Disordered" evidence="2">
    <location>
        <begin position="251"/>
        <end position="274"/>
    </location>
</feature>
<reference evidence="4" key="1">
    <citation type="submission" date="2016-09" db="EMBL/GenBank/DDBJ databases">
        <title>The Complete Genome of Burkholderia sprentiae wsm5005.</title>
        <authorList>
            <person name="De Meyer S."/>
            <person name="Wang P."/>
            <person name="Terpolilli J."/>
        </authorList>
    </citation>
    <scope>NUCLEOTIDE SEQUENCE [LARGE SCALE GENOMIC DNA]</scope>
    <source>
        <strain evidence="4">WSM5005</strain>
    </source>
</reference>
<dbReference type="InterPro" id="IPR036770">
    <property type="entry name" value="Ankyrin_rpt-contain_sf"/>
</dbReference>
<dbReference type="Proteomes" id="UP000179860">
    <property type="component" value="Chromosome 1"/>
</dbReference>
<dbReference type="OrthoDB" id="9812708at2"/>
<accession>A0A1I9YCI4</accession>
<feature type="signal peptide" evidence="3">
    <location>
        <begin position="1"/>
        <end position="23"/>
    </location>
</feature>
<gene>
    <name evidence="4" type="ORF">BJG93_00325</name>
</gene>
<keyword evidence="1" id="KW-0040">ANK repeat</keyword>
<dbReference type="SUPFAM" id="SSF48403">
    <property type="entry name" value="Ankyrin repeat"/>
    <property type="match status" value="1"/>
</dbReference>
<name>A0A1I9YCI4_9BURK</name>
<feature type="repeat" description="ANK" evidence="1">
    <location>
        <begin position="138"/>
        <end position="171"/>
    </location>
</feature>
<feature type="compositionally biased region" description="Basic and acidic residues" evidence="2">
    <location>
        <begin position="264"/>
        <end position="274"/>
    </location>
</feature>
<evidence type="ECO:0000256" key="2">
    <source>
        <dbReference type="SAM" id="MobiDB-lite"/>
    </source>
</evidence>
<protein>
    <submittedName>
        <fullName evidence="4">Ankyrin repeat domain-containing protein</fullName>
    </submittedName>
</protein>
<dbReference type="PROSITE" id="PS50088">
    <property type="entry name" value="ANK_REPEAT"/>
    <property type="match status" value="1"/>
</dbReference>
<dbReference type="InterPro" id="IPR002110">
    <property type="entry name" value="Ankyrin_rpt"/>
</dbReference>
<dbReference type="Gene3D" id="1.25.40.20">
    <property type="entry name" value="Ankyrin repeat-containing domain"/>
    <property type="match status" value="1"/>
</dbReference>
<dbReference type="RefSeq" id="WP_027198588.1">
    <property type="nucleotide sequence ID" value="NZ_CP017561.2"/>
</dbReference>
<evidence type="ECO:0000313" key="5">
    <source>
        <dbReference type="Proteomes" id="UP000179860"/>
    </source>
</evidence>
<feature type="chain" id="PRO_5009607165" evidence="3">
    <location>
        <begin position="24"/>
        <end position="274"/>
    </location>
</feature>
<evidence type="ECO:0000313" key="4">
    <source>
        <dbReference type="EMBL" id="APA84017.1"/>
    </source>
</evidence>
<dbReference type="KEGG" id="pspw:BJG93_00325"/>
<evidence type="ECO:0000256" key="3">
    <source>
        <dbReference type="SAM" id="SignalP"/>
    </source>
</evidence>
<keyword evidence="5" id="KW-1185">Reference proteome</keyword>
<dbReference type="STRING" id="754502.BJG93_00325"/>
<sequence>MKTLSRIFIVPVLLLALSPVVHAMNKFPATDFFSGPQLELAQAIERGDMERVRRLAPKTDLNTPGRKNMTMLFFAFQEALQRDPHRLAVASEVVRAGADPVQAVPDYGSPLGVILNSSHPEFLRAMLDGSVDPNTMIEGRRPIIFFVARESTSGSLKLLVERGADVNRRDSLRNSVLFEALMNNALDQIDYLLDHGANPSTYEINGVSFPFALSHDINRNAPAPDSPTYKKLIEIRDRIIKMGVKWPPETPEQIKARWGANPPRRLDDSKLPLP</sequence>
<reference evidence="4" key="2">
    <citation type="submission" date="2021-06" db="EMBL/GenBank/DDBJ databases">
        <authorList>
            <person name="Rogers T.H."/>
            <person name="Ramsay J.P."/>
            <person name="Wang P."/>
            <person name="Terpolilli J."/>
        </authorList>
    </citation>
    <scope>NUCLEOTIDE SEQUENCE [LARGE SCALE GENOMIC DNA]</scope>
    <source>
        <strain evidence="4">WSM5005</strain>
    </source>
</reference>
<organism evidence="4 5">
    <name type="scientific">Paraburkholderia sprentiae WSM5005</name>
    <dbReference type="NCBI Taxonomy" id="754502"/>
    <lineage>
        <taxon>Bacteria</taxon>
        <taxon>Pseudomonadati</taxon>
        <taxon>Pseudomonadota</taxon>
        <taxon>Betaproteobacteria</taxon>
        <taxon>Burkholderiales</taxon>
        <taxon>Burkholderiaceae</taxon>
        <taxon>Paraburkholderia</taxon>
    </lineage>
</organism>
<evidence type="ECO:0000256" key="1">
    <source>
        <dbReference type="PROSITE-ProRule" id="PRU00023"/>
    </source>
</evidence>